<dbReference type="EMBL" id="CAJMWX010001284">
    <property type="protein sequence ID" value="CAE6478938.1"/>
    <property type="molecule type" value="Genomic_DNA"/>
</dbReference>
<dbReference type="Proteomes" id="UP000663888">
    <property type="component" value="Unassembled WGS sequence"/>
</dbReference>
<evidence type="ECO:0000313" key="4">
    <source>
        <dbReference type="Proteomes" id="UP000663888"/>
    </source>
</evidence>
<dbReference type="EMBL" id="CAJMWY010004037">
    <property type="protein sequence ID" value="CAE6515509.1"/>
    <property type="molecule type" value="Genomic_DNA"/>
</dbReference>
<proteinExistence type="predicted"/>
<protein>
    <submittedName>
        <fullName evidence="2">Uncharacterized protein</fullName>
    </submittedName>
</protein>
<reference evidence="2" key="1">
    <citation type="submission" date="2021-01" db="EMBL/GenBank/DDBJ databases">
        <authorList>
            <person name="Kaushik A."/>
        </authorList>
    </citation>
    <scope>NUCLEOTIDE SEQUENCE</scope>
    <source>
        <strain evidence="2">AG4-R118</strain>
        <strain evidence="3">AG4-RS23</strain>
    </source>
</reference>
<evidence type="ECO:0000313" key="3">
    <source>
        <dbReference type="EMBL" id="CAE6515509.1"/>
    </source>
</evidence>
<comment type="caution">
    <text evidence="2">The sequence shown here is derived from an EMBL/GenBank/DDBJ whole genome shotgun (WGS) entry which is preliminary data.</text>
</comment>
<dbReference type="Proteomes" id="UP000663861">
    <property type="component" value="Unassembled WGS sequence"/>
</dbReference>
<evidence type="ECO:0000256" key="1">
    <source>
        <dbReference type="SAM" id="MobiDB-lite"/>
    </source>
</evidence>
<dbReference type="AlphaFoldDB" id="A0A8H3CFD5"/>
<gene>
    <name evidence="2" type="ORF">RDB_LOCUS121059</name>
    <name evidence="3" type="ORF">RDB_LOCUS145279</name>
</gene>
<evidence type="ECO:0000313" key="2">
    <source>
        <dbReference type="EMBL" id="CAE6478938.1"/>
    </source>
</evidence>
<name>A0A8H3CFD5_9AGAM</name>
<feature type="region of interest" description="Disordered" evidence="1">
    <location>
        <begin position="187"/>
        <end position="217"/>
    </location>
</feature>
<feature type="compositionally biased region" description="Basic and acidic residues" evidence="1">
    <location>
        <begin position="204"/>
        <end position="214"/>
    </location>
</feature>
<organism evidence="2 4">
    <name type="scientific">Rhizoctonia solani</name>
    <dbReference type="NCBI Taxonomy" id="456999"/>
    <lineage>
        <taxon>Eukaryota</taxon>
        <taxon>Fungi</taxon>
        <taxon>Dikarya</taxon>
        <taxon>Basidiomycota</taxon>
        <taxon>Agaricomycotina</taxon>
        <taxon>Agaricomycetes</taxon>
        <taxon>Cantharellales</taxon>
        <taxon>Ceratobasidiaceae</taxon>
        <taxon>Rhizoctonia</taxon>
    </lineage>
</organism>
<accession>A0A8H3CFD5</accession>
<sequence length="304" mass="33185">MNKHPSPSSKSGVPAAMFSTINGLFFFLPAPHVQPGSDLGALKAEVQQILSLTRRSQHRELMEFGQYVERLISQLVSALEGHQLAGNAQIVKDLEELHKTLYSISQRISSMGKSGDRMSFTRRIRFPDEDPVSQMRRQLNDALEVFKFGAFVNLLSNTSKPPAASHATGALGPDLSYTHKPSFPLSHNQPGAQECSVPHTTHSVQHDRPFDSHSHNQSCTKEAKRIVKPSGLCADDGEIVTASMNVERCRRLLQHNHSSAQVMKLAAALSCLAASLAKAGRTLEALDASQESAELYKTLAPKGV</sequence>